<accession>A0A2K5K5L3</accession>
<dbReference type="Ensembl" id="ENSCANT00000059647.1">
    <property type="protein sequence ID" value="ENSCANP00000036398.1"/>
    <property type="gene ID" value="ENSCANG00000041892.1"/>
</dbReference>
<proteinExistence type="predicted"/>
<dbReference type="OMA" id="MGPLTYP"/>
<organism evidence="1 2">
    <name type="scientific">Colobus angolensis palliatus</name>
    <name type="common">Peters' Angolan colobus</name>
    <dbReference type="NCBI Taxonomy" id="336983"/>
    <lineage>
        <taxon>Eukaryota</taxon>
        <taxon>Metazoa</taxon>
        <taxon>Chordata</taxon>
        <taxon>Craniata</taxon>
        <taxon>Vertebrata</taxon>
        <taxon>Euteleostomi</taxon>
        <taxon>Mammalia</taxon>
        <taxon>Eutheria</taxon>
        <taxon>Euarchontoglires</taxon>
        <taxon>Primates</taxon>
        <taxon>Haplorrhini</taxon>
        <taxon>Catarrhini</taxon>
        <taxon>Cercopithecidae</taxon>
        <taxon>Colobinae</taxon>
        <taxon>Colobus</taxon>
    </lineage>
</organism>
<reference evidence="1" key="2">
    <citation type="submission" date="2025-09" db="UniProtKB">
        <authorList>
            <consortium name="Ensembl"/>
        </authorList>
    </citation>
    <scope>IDENTIFICATION</scope>
</reference>
<evidence type="ECO:0000313" key="2">
    <source>
        <dbReference type="Proteomes" id="UP000233080"/>
    </source>
</evidence>
<dbReference type="Proteomes" id="UP000233080">
    <property type="component" value="Unassembled WGS sequence"/>
</dbReference>
<sequence length="67" mass="7419">MGPLTYPHGNWEPPKQREKVLEANSEYQQRAVLPCGVRLCLGRGPPPANVSTEPKRIRTQGCLSFAS</sequence>
<dbReference type="AlphaFoldDB" id="A0A2K5K5L3"/>
<reference evidence="1" key="1">
    <citation type="submission" date="2025-08" db="UniProtKB">
        <authorList>
            <consortium name="Ensembl"/>
        </authorList>
    </citation>
    <scope>IDENTIFICATION</scope>
</reference>
<name>A0A2K5K5L3_COLAP</name>
<evidence type="ECO:0000313" key="1">
    <source>
        <dbReference type="Ensembl" id="ENSCANP00000036398.1"/>
    </source>
</evidence>
<keyword evidence="2" id="KW-1185">Reference proteome</keyword>
<protein>
    <submittedName>
        <fullName evidence="1">Uncharacterized protein</fullName>
    </submittedName>
</protein>